<sequence>MGKGEVGGMLDEHHVGVQKAEDIAIEVGVRKDDGIDKALPEEADRQRLDVDDAIKPKKMEVGAFREDNFPAEDVLVVEETDVPFTAR</sequence>
<accession>A0A0C3DSX5</accession>
<dbReference type="InParanoid" id="A0A0C3DSX5"/>
<dbReference type="HOGENOM" id="CLU_2483941_0_0_1"/>
<organism evidence="1 2">
    <name type="scientific">Oidiodendron maius (strain Zn)</name>
    <dbReference type="NCBI Taxonomy" id="913774"/>
    <lineage>
        <taxon>Eukaryota</taxon>
        <taxon>Fungi</taxon>
        <taxon>Dikarya</taxon>
        <taxon>Ascomycota</taxon>
        <taxon>Pezizomycotina</taxon>
        <taxon>Leotiomycetes</taxon>
        <taxon>Leotiomycetes incertae sedis</taxon>
        <taxon>Myxotrichaceae</taxon>
        <taxon>Oidiodendron</taxon>
    </lineage>
</organism>
<gene>
    <name evidence="1" type="ORF">OIDMADRAFT_116089</name>
</gene>
<reference evidence="2" key="2">
    <citation type="submission" date="2015-01" db="EMBL/GenBank/DDBJ databases">
        <title>Evolutionary Origins and Diversification of the Mycorrhizal Mutualists.</title>
        <authorList>
            <consortium name="DOE Joint Genome Institute"/>
            <consortium name="Mycorrhizal Genomics Consortium"/>
            <person name="Kohler A."/>
            <person name="Kuo A."/>
            <person name="Nagy L.G."/>
            <person name="Floudas D."/>
            <person name="Copeland A."/>
            <person name="Barry K.W."/>
            <person name="Cichocki N."/>
            <person name="Veneault-Fourrey C."/>
            <person name="LaButti K."/>
            <person name="Lindquist E.A."/>
            <person name="Lipzen A."/>
            <person name="Lundell T."/>
            <person name="Morin E."/>
            <person name="Murat C."/>
            <person name="Riley R."/>
            <person name="Ohm R."/>
            <person name="Sun H."/>
            <person name="Tunlid A."/>
            <person name="Henrissat B."/>
            <person name="Grigoriev I.V."/>
            <person name="Hibbett D.S."/>
            <person name="Martin F."/>
        </authorList>
    </citation>
    <scope>NUCLEOTIDE SEQUENCE [LARGE SCALE GENOMIC DNA]</scope>
    <source>
        <strain evidence="2">Zn</strain>
    </source>
</reference>
<dbReference type="Proteomes" id="UP000054321">
    <property type="component" value="Unassembled WGS sequence"/>
</dbReference>
<proteinExistence type="predicted"/>
<dbReference type="AlphaFoldDB" id="A0A0C3DSX5"/>
<reference evidence="1 2" key="1">
    <citation type="submission" date="2014-04" db="EMBL/GenBank/DDBJ databases">
        <authorList>
            <consortium name="DOE Joint Genome Institute"/>
            <person name="Kuo A."/>
            <person name="Martino E."/>
            <person name="Perotto S."/>
            <person name="Kohler A."/>
            <person name="Nagy L.G."/>
            <person name="Floudas D."/>
            <person name="Copeland A."/>
            <person name="Barry K.W."/>
            <person name="Cichocki N."/>
            <person name="Veneault-Fourrey C."/>
            <person name="LaButti K."/>
            <person name="Lindquist E.A."/>
            <person name="Lipzen A."/>
            <person name="Lundell T."/>
            <person name="Morin E."/>
            <person name="Murat C."/>
            <person name="Sun H."/>
            <person name="Tunlid A."/>
            <person name="Henrissat B."/>
            <person name="Grigoriev I.V."/>
            <person name="Hibbett D.S."/>
            <person name="Martin F."/>
            <person name="Nordberg H.P."/>
            <person name="Cantor M.N."/>
            <person name="Hua S.X."/>
        </authorList>
    </citation>
    <scope>NUCLEOTIDE SEQUENCE [LARGE SCALE GENOMIC DNA]</scope>
    <source>
        <strain evidence="1 2">Zn</strain>
    </source>
</reference>
<protein>
    <submittedName>
        <fullName evidence="1">Uncharacterized protein</fullName>
    </submittedName>
</protein>
<evidence type="ECO:0000313" key="2">
    <source>
        <dbReference type="Proteomes" id="UP000054321"/>
    </source>
</evidence>
<evidence type="ECO:0000313" key="1">
    <source>
        <dbReference type="EMBL" id="KIN05168.1"/>
    </source>
</evidence>
<name>A0A0C3DSX5_OIDMZ</name>
<keyword evidence="2" id="KW-1185">Reference proteome</keyword>
<dbReference type="EMBL" id="KN832872">
    <property type="protein sequence ID" value="KIN05168.1"/>
    <property type="molecule type" value="Genomic_DNA"/>
</dbReference>